<sequence length="162" mass="19054">MPTPIRQELNLPRGVNQSSQRLKLCQHTWCRFRVKSARQIRIIIANNLRQEQEDKLLNVLRQHKKAIGWKLSNLPGINPSICMHRILMEEEIKPIRQQQRRLNPKILDVVKKEVTKLLVAWIIYPISDSQWVSPMQVVPKKSKMTVTKNQQDELVPVRIQNS</sequence>
<keyword evidence="2" id="KW-1185">Reference proteome</keyword>
<organism evidence="1 2">
    <name type="scientific">Mucuna pruriens</name>
    <name type="common">Velvet bean</name>
    <name type="synonym">Dolichos pruriens</name>
    <dbReference type="NCBI Taxonomy" id="157652"/>
    <lineage>
        <taxon>Eukaryota</taxon>
        <taxon>Viridiplantae</taxon>
        <taxon>Streptophyta</taxon>
        <taxon>Embryophyta</taxon>
        <taxon>Tracheophyta</taxon>
        <taxon>Spermatophyta</taxon>
        <taxon>Magnoliopsida</taxon>
        <taxon>eudicotyledons</taxon>
        <taxon>Gunneridae</taxon>
        <taxon>Pentapetalae</taxon>
        <taxon>rosids</taxon>
        <taxon>fabids</taxon>
        <taxon>Fabales</taxon>
        <taxon>Fabaceae</taxon>
        <taxon>Papilionoideae</taxon>
        <taxon>50 kb inversion clade</taxon>
        <taxon>NPAAA clade</taxon>
        <taxon>indigoferoid/millettioid clade</taxon>
        <taxon>Phaseoleae</taxon>
        <taxon>Mucuna</taxon>
    </lineage>
</organism>
<dbReference type="SUPFAM" id="SSF56672">
    <property type="entry name" value="DNA/RNA polymerases"/>
    <property type="match status" value="1"/>
</dbReference>
<accession>A0A371HHL5</accession>
<dbReference type="Proteomes" id="UP000257109">
    <property type="component" value="Unassembled WGS sequence"/>
</dbReference>
<name>A0A371HHL5_MUCPR</name>
<dbReference type="AlphaFoldDB" id="A0A371HHL5"/>
<evidence type="ECO:0000313" key="2">
    <source>
        <dbReference type="Proteomes" id="UP000257109"/>
    </source>
</evidence>
<dbReference type="Gene3D" id="3.10.10.10">
    <property type="entry name" value="HIV Type 1 Reverse Transcriptase, subunit A, domain 1"/>
    <property type="match status" value="1"/>
</dbReference>
<dbReference type="EMBL" id="QJKJ01002564">
    <property type="protein sequence ID" value="RDY02286.1"/>
    <property type="molecule type" value="Genomic_DNA"/>
</dbReference>
<dbReference type="OrthoDB" id="1738562at2759"/>
<dbReference type="InterPro" id="IPR043502">
    <property type="entry name" value="DNA/RNA_pol_sf"/>
</dbReference>
<comment type="caution">
    <text evidence="1">The sequence shown here is derived from an EMBL/GenBank/DDBJ whole genome shotgun (WGS) entry which is preliminary data.</text>
</comment>
<gene>
    <name evidence="1" type="ORF">CR513_14277</name>
</gene>
<protein>
    <submittedName>
        <fullName evidence="1">Uncharacterized protein</fullName>
    </submittedName>
</protein>
<evidence type="ECO:0000313" key="1">
    <source>
        <dbReference type="EMBL" id="RDY02286.1"/>
    </source>
</evidence>
<feature type="non-terminal residue" evidence="1">
    <location>
        <position position="1"/>
    </location>
</feature>
<reference evidence="1" key="1">
    <citation type="submission" date="2018-05" db="EMBL/GenBank/DDBJ databases">
        <title>Draft genome of Mucuna pruriens seed.</title>
        <authorList>
            <person name="Nnadi N.E."/>
            <person name="Vos R."/>
            <person name="Hasami M.H."/>
            <person name="Devisetty U.K."/>
            <person name="Aguiy J.C."/>
        </authorList>
    </citation>
    <scope>NUCLEOTIDE SEQUENCE [LARGE SCALE GENOMIC DNA]</scope>
    <source>
        <strain evidence="1">JCA_2017</strain>
    </source>
</reference>
<proteinExistence type="predicted"/>